<accession>A0A3N0BLY7</accession>
<keyword evidence="3" id="KW-1185">Reference proteome</keyword>
<dbReference type="EMBL" id="RBEE01000045">
    <property type="protein sequence ID" value="RNL49761.1"/>
    <property type="molecule type" value="Genomic_DNA"/>
</dbReference>
<proteinExistence type="predicted"/>
<comment type="caution">
    <text evidence="2">The sequence shown here is derived from an EMBL/GenBank/DDBJ whole genome shotgun (WGS) entry which is preliminary data.</text>
</comment>
<evidence type="ECO:0000313" key="2">
    <source>
        <dbReference type="EMBL" id="RNL49761.1"/>
    </source>
</evidence>
<gene>
    <name evidence="2" type="ORF">D7004_20355</name>
</gene>
<reference evidence="2 3" key="1">
    <citation type="submission" date="2018-10" db="EMBL/GenBank/DDBJ databases">
        <title>Genome sequencing of Pedobacter jejuensis TNB23.</title>
        <authorList>
            <person name="Cho Y.-J."/>
            <person name="Cho A."/>
            <person name="Kim O.-S."/>
        </authorList>
    </citation>
    <scope>NUCLEOTIDE SEQUENCE [LARGE SCALE GENOMIC DNA]</scope>
    <source>
        <strain evidence="2 3">TNB23</strain>
    </source>
</reference>
<feature type="region of interest" description="Disordered" evidence="1">
    <location>
        <begin position="1"/>
        <end position="23"/>
    </location>
</feature>
<dbReference type="Proteomes" id="UP000274046">
    <property type="component" value="Unassembled WGS sequence"/>
</dbReference>
<feature type="compositionally biased region" description="Basic residues" evidence="1">
    <location>
        <begin position="1"/>
        <end position="15"/>
    </location>
</feature>
<sequence>MKKALKIKNHLKNRQKYQEKRLGPSYKRNRKNRLKRWKSGINFSVGRTNNTNQEIVNLPAPQNFSLILNTNSVLSYLEIARKNLKKNRQIIFDISEITNLTPDTIPLLISHIKDPAFRNSTTIHGNAPNEQKFKKLFTESGFYNHVKGTNQFEVSAHNIMHKESNFKVKPDLAGDIVDMIMDKGKFSNLFIEPIYNIFIELMSNTHHHADLSEYGTSKWWLFLFVDNENGKISISFIDLGVGIFKSVVVESYIKRIGLTTKLVDNSILVRDLLNGKIQSRIEKDNEIRGKGIPQVVEYAKYECFKRFYLITNDIMIDLKDNSFVKLASELNGTFYHLELDFEI</sequence>
<protein>
    <submittedName>
        <fullName evidence="2">Uncharacterized protein</fullName>
    </submittedName>
</protein>
<dbReference type="RefSeq" id="WP_123207661.1">
    <property type="nucleotide sequence ID" value="NZ_RBEE01000045.1"/>
</dbReference>
<evidence type="ECO:0000256" key="1">
    <source>
        <dbReference type="SAM" id="MobiDB-lite"/>
    </source>
</evidence>
<dbReference type="OrthoDB" id="838909at2"/>
<organism evidence="2 3">
    <name type="scientific">Pedobacter jejuensis</name>
    <dbReference type="NCBI Taxonomy" id="1268550"/>
    <lineage>
        <taxon>Bacteria</taxon>
        <taxon>Pseudomonadati</taxon>
        <taxon>Bacteroidota</taxon>
        <taxon>Sphingobacteriia</taxon>
        <taxon>Sphingobacteriales</taxon>
        <taxon>Sphingobacteriaceae</taxon>
        <taxon>Pedobacter</taxon>
    </lineage>
</organism>
<evidence type="ECO:0000313" key="3">
    <source>
        <dbReference type="Proteomes" id="UP000274046"/>
    </source>
</evidence>
<name>A0A3N0BLY7_9SPHI</name>
<dbReference type="AlphaFoldDB" id="A0A3N0BLY7"/>